<evidence type="ECO:0000256" key="1">
    <source>
        <dbReference type="SAM" id="MobiDB-lite"/>
    </source>
</evidence>
<sequence>MASIAYAHPPTCSPVSGGAGPRALREAAERYAARGWRVLPGPVSDGIATRHPVTFKPLRSWEAAADVSAATAEPRRIREWWSRHAHTILAQTGRQFDVLRTPTLLGWQAMAAFGGGHPLGPVATSPQGVFFFVKAGSSLKRELGNVAGVELVQAGTLVALPPSRAVSGAVSWRIQPEDIEDLGDCDEIQDKLAELAADR</sequence>
<evidence type="ECO:0000313" key="4">
    <source>
        <dbReference type="Proteomes" id="UP000199137"/>
    </source>
</evidence>
<proteinExistence type="predicted"/>
<gene>
    <name evidence="3" type="ORF">SAMN05421854_11068</name>
</gene>
<organism evidence="3 4">
    <name type="scientific">Amycolatopsis rubida</name>
    <dbReference type="NCBI Taxonomy" id="112413"/>
    <lineage>
        <taxon>Bacteria</taxon>
        <taxon>Bacillati</taxon>
        <taxon>Actinomycetota</taxon>
        <taxon>Actinomycetes</taxon>
        <taxon>Pseudonocardiales</taxon>
        <taxon>Pseudonocardiaceae</taxon>
        <taxon>Amycolatopsis</taxon>
    </lineage>
</organism>
<dbReference type="SMART" id="SM00943">
    <property type="entry name" value="Prim-Pol"/>
    <property type="match status" value="1"/>
</dbReference>
<dbReference type="RefSeq" id="WP_167545521.1">
    <property type="nucleotide sequence ID" value="NZ_FOWC01000010.1"/>
</dbReference>
<reference evidence="3 4" key="1">
    <citation type="submission" date="2016-10" db="EMBL/GenBank/DDBJ databases">
        <authorList>
            <person name="de Groot N.N."/>
        </authorList>
    </citation>
    <scope>NUCLEOTIDE SEQUENCE [LARGE SCALE GENOMIC DNA]</scope>
    <source>
        <strain evidence="3 4">DSM 44637</strain>
    </source>
</reference>
<protein>
    <submittedName>
        <fullName evidence="3">Bifunctional DNA primase/polymerase, N-terminal</fullName>
    </submittedName>
</protein>
<dbReference type="AlphaFoldDB" id="A0A1I5X7V0"/>
<dbReference type="InterPro" id="IPR015330">
    <property type="entry name" value="DNA_primase/pol_bifunc_N"/>
</dbReference>
<dbReference type="EMBL" id="FOWC01000010">
    <property type="protein sequence ID" value="SFQ27727.1"/>
    <property type="molecule type" value="Genomic_DNA"/>
</dbReference>
<name>A0A1I5X7V0_9PSEU</name>
<feature type="domain" description="DNA primase/polymerase bifunctional N-terminal" evidence="2">
    <location>
        <begin position="28"/>
        <end position="195"/>
    </location>
</feature>
<evidence type="ECO:0000313" key="3">
    <source>
        <dbReference type="EMBL" id="SFQ27727.1"/>
    </source>
</evidence>
<feature type="region of interest" description="Disordered" evidence="1">
    <location>
        <begin position="1"/>
        <end position="20"/>
    </location>
</feature>
<dbReference type="STRING" id="112413.SAMN05421854_11068"/>
<accession>A0A1I5X7V0</accession>
<evidence type="ECO:0000259" key="2">
    <source>
        <dbReference type="SMART" id="SM00943"/>
    </source>
</evidence>
<dbReference type="Proteomes" id="UP000199137">
    <property type="component" value="Unassembled WGS sequence"/>
</dbReference>
<dbReference type="Pfam" id="PF09250">
    <property type="entry name" value="Prim-Pol"/>
    <property type="match status" value="1"/>
</dbReference>